<reference evidence="4 5" key="1">
    <citation type="submission" date="2020-03" db="EMBL/GenBank/DDBJ databases">
        <authorList>
            <person name="Picone N."/>
        </authorList>
    </citation>
    <scope>NUCLEOTIDE SEQUENCE [LARGE SCALE GENOMIC DNA]</scope>
    <source>
        <strain evidence="4">NSCAC1</strain>
    </source>
</reference>
<evidence type="ECO:0000256" key="2">
    <source>
        <dbReference type="SAM" id="SignalP"/>
    </source>
</evidence>
<dbReference type="Pfam" id="PF13202">
    <property type="entry name" value="EF-hand_5"/>
    <property type="match status" value="2"/>
</dbReference>
<feature type="compositionally biased region" description="Basic and acidic residues" evidence="1">
    <location>
        <begin position="99"/>
        <end position="121"/>
    </location>
</feature>
<protein>
    <recommendedName>
        <fullName evidence="3">EF-hand domain-containing protein</fullName>
    </recommendedName>
</protein>
<dbReference type="EMBL" id="LR778175">
    <property type="protein sequence ID" value="CAB1274192.1"/>
    <property type="molecule type" value="Genomic_DNA"/>
</dbReference>
<feature type="domain" description="EF-hand" evidence="3">
    <location>
        <begin position="53"/>
        <end position="88"/>
    </location>
</feature>
<dbReference type="PROSITE" id="PS00018">
    <property type="entry name" value="EF_HAND_1"/>
    <property type="match status" value="1"/>
</dbReference>
<evidence type="ECO:0000313" key="4">
    <source>
        <dbReference type="EMBL" id="CAB1274192.1"/>
    </source>
</evidence>
<dbReference type="InterPro" id="IPR011992">
    <property type="entry name" value="EF-hand-dom_pair"/>
</dbReference>
<dbReference type="Proteomes" id="UP000516072">
    <property type="component" value="Chromosome"/>
</dbReference>
<dbReference type="GO" id="GO:0005509">
    <property type="term" value="F:calcium ion binding"/>
    <property type="evidence" value="ECO:0007669"/>
    <property type="project" value="InterPro"/>
</dbReference>
<dbReference type="RefSeq" id="WP_197744458.1">
    <property type="nucleotide sequence ID" value="NZ_LR778175.1"/>
</dbReference>
<dbReference type="AlphaFoldDB" id="A0A7G1Q719"/>
<dbReference type="Gene3D" id="1.10.238.10">
    <property type="entry name" value="EF-hand"/>
    <property type="match status" value="2"/>
</dbReference>
<feature type="chain" id="PRO_5028931727" description="EF-hand domain-containing protein" evidence="2">
    <location>
        <begin position="27"/>
        <end position="121"/>
    </location>
</feature>
<gene>
    <name evidence="4" type="ORF">NSCAC_0046</name>
</gene>
<dbReference type="KEGG" id="ntg:NSCAC_0046"/>
<organism evidence="4 5">
    <name type="scientific">Candidatus Nitrosacidococcus tergens</name>
    <dbReference type="NCBI Taxonomy" id="553981"/>
    <lineage>
        <taxon>Bacteria</taxon>
        <taxon>Pseudomonadati</taxon>
        <taxon>Pseudomonadota</taxon>
        <taxon>Gammaproteobacteria</taxon>
        <taxon>Chromatiales</taxon>
        <taxon>Chromatiaceae</taxon>
        <taxon>Candidatus Nitrosacidococcus</taxon>
    </lineage>
</organism>
<proteinExistence type="predicted"/>
<dbReference type="SUPFAM" id="SSF47473">
    <property type="entry name" value="EF-hand"/>
    <property type="match status" value="1"/>
</dbReference>
<dbReference type="InterPro" id="IPR002048">
    <property type="entry name" value="EF_hand_dom"/>
</dbReference>
<keyword evidence="5" id="KW-1185">Reference proteome</keyword>
<name>A0A7G1Q719_9GAMM</name>
<evidence type="ECO:0000256" key="1">
    <source>
        <dbReference type="SAM" id="MobiDB-lite"/>
    </source>
</evidence>
<evidence type="ECO:0000313" key="5">
    <source>
        <dbReference type="Proteomes" id="UP000516072"/>
    </source>
</evidence>
<evidence type="ECO:0000259" key="3">
    <source>
        <dbReference type="PROSITE" id="PS50222"/>
    </source>
</evidence>
<keyword evidence="2" id="KW-0732">Signal</keyword>
<sequence length="121" mass="13456">MKTIFLRNLLIVGGALFLIFSTPIFAASSQEGNRGEWFSKMDSNGDGKISKDEAQGSLKDRFDKVDSNNDGYITQDELGSSMNNENKGNKHHGNYGNEGEEHHGGNRGSWEKHHRDADNNN</sequence>
<feature type="compositionally biased region" description="Polar residues" evidence="1">
    <location>
        <begin position="68"/>
        <end position="82"/>
    </location>
</feature>
<feature type="region of interest" description="Disordered" evidence="1">
    <location>
        <begin position="30"/>
        <end position="121"/>
    </location>
</feature>
<feature type="compositionally biased region" description="Basic and acidic residues" evidence="1">
    <location>
        <begin position="33"/>
        <end position="67"/>
    </location>
</feature>
<dbReference type="PROSITE" id="PS50222">
    <property type="entry name" value="EF_HAND_2"/>
    <property type="match status" value="1"/>
</dbReference>
<accession>A0A7G1Q719</accession>
<dbReference type="InterPro" id="IPR018247">
    <property type="entry name" value="EF_Hand_1_Ca_BS"/>
</dbReference>
<feature type="signal peptide" evidence="2">
    <location>
        <begin position="1"/>
        <end position="26"/>
    </location>
</feature>